<feature type="region of interest" description="Disordered" evidence="1">
    <location>
        <begin position="198"/>
        <end position="237"/>
    </location>
</feature>
<feature type="compositionally biased region" description="Basic and acidic residues" evidence="1">
    <location>
        <begin position="158"/>
        <end position="179"/>
    </location>
</feature>
<evidence type="ECO:0000313" key="3">
    <source>
        <dbReference type="Proteomes" id="UP000054270"/>
    </source>
</evidence>
<protein>
    <submittedName>
        <fullName evidence="2">Uncharacterized protein</fullName>
    </submittedName>
</protein>
<accession>A0A0D2L5F4</accession>
<feature type="region of interest" description="Disordered" evidence="1">
    <location>
        <begin position="136"/>
        <end position="182"/>
    </location>
</feature>
<dbReference type="AlphaFoldDB" id="A0A0D2L5F4"/>
<evidence type="ECO:0000313" key="2">
    <source>
        <dbReference type="EMBL" id="KJA22102.1"/>
    </source>
</evidence>
<name>A0A0D2L5F4_HYPSF</name>
<reference evidence="3" key="1">
    <citation type="submission" date="2014-04" db="EMBL/GenBank/DDBJ databases">
        <title>Evolutionary Origins and Diversification of the Mycorrhizal Mutualists.</title>
        <authorList>
            <consortium name="DOE Joint Genome Institute"/>
            <consortium name="Mycorrhizal Genomics Consortium"/>
            <person name="Kohler A."/>
            <person name="Kuo A."/>
            <person name="Nagy L.G."/>
            <person name="Floudas D."/>
            <person name="Copeland A."/>
            <person name="Barry K.W."/>
            <person name="Cichocki N."/>
            <person name="Veneault-Fourrey C."/>
            <person name="LaButti K."/>
            <person name="Lindquist E.A."/>
            <person name="Lipzen A."/>
            <person name="Lundell T."/>
            <person name="Morin E."/>
            <person name="Murat C."/>
            <person name="Riley R."/>
            <person name="Ohm R."/>
            <person name="Sun H."/>
            <person name="Tunlid A."/>
            <person name="Henrissat B."/>
            <person name="Grigoriev I.V."/>
            <person name="Hibbett D.S."/>
            <person name="Martin F."/>
        </authorList>
    </citation>
    <scope>NUCLEOTIDE SEQUENCE [LARGE SCALE GENOMIC DNA]</scope>
    <source>
        <strain evidence="3">FD-334 SS-4</strain>
    </source>
</reference>
<gene>
    <name evidence="2" type="ORF">HYPSUDRAFT_55025</name>
</gene>
<evidence type="ECO:0000256" key="1">
    <source>
        <dbReference type="SAM" id="MobiDB-lite"/>
    </source>
</evidence>
<sequence length="237" mass="26890">MSWGDTDIPESIIQPQQSYITLILPIIVEPNSKSIRKSSDSKPISQPNVADALYYKEVSHVFTESEYKEIVAYYNICGLNAWKIVSELPKFQGRGTHVLDLCERLEDYKMEQWTQNVDQLKVLMDEIKDWTTTTSGVSDRISRLPGAGGDKASNPEILARRSLIEQEQRKKQDTEESKNLKKRSSFVINEEYEAMLTHFESMKPKQRSPTSSSSGYGSASSVRSRWTGGGILDQTAW</sequence>
<proteinExistence type="predicted"/>
<organism evidence="2 3">
    <name type="scientific">Hypholoma sublateritium (strain FD-334 SS-4)</name>
    <dbReference type="NCBI Taxonomy" id="945553"/>
    <lineage>
        <taxon>Eukaryota</taxon>
        <taxon>Fungi</taxon>
        <taxon>Dikarya</taxon>
        <taxon>Basidiomycota</taxon>
        <taxon>Agaricomycotina</taxon>
        <taxon>Agaricomycetes</taxon>
        <taxon>Agaricomycetidae</taxon>
        <taxon>Agaricales</taxon>
        <taxon>Agaricineae</taxon>
        <taxon>Strophariaceae</taxon>
        <taxon>Hypholoma</taxon>
    </lineage>
</organism>
<keyword evidence="3" id="KW-1185">Reference proteome</keyword>
<feature type="compositionally biased region" description="Low complexity" evidence="1">
    <location>
        <begin position="207"/>
        <end position="225"/>
    </location>
</feature>
<dbReference type="EMBL" id="KN817552">
    <property type="protein sequence ID" value="KJA22102.1"/>
    <property type="molecule type" value="Genomic_DNA"/>
</dbReference>
<dbReference type="Proteomes" id="UP000054270">
    <property type="component" value="Unassembled WGS sequence"/>
</dbReference>